<protein>
    <submittedName>
        <fullName evidence="1">DUF4390 domain-containing protein</fullName>
    </submittedName>
</protein>
<name>A0A953T4H3_9BURK</name>
<comment type="caution">
    <text evidence="1">The sequence shown here is derived from an EMBL/GenBank/DDBJ whole genome shotgun (WGS) entry which is preliminary data.</text>
</comment>
<dbReference type="RefSeq" id="WP_259660239.1">
    <property type="nucleotide sequence ID" value="NZ_JAHXRI010000006.1"/>
</dbReference>
<dbReference type="AlphaFoldDB" id="A0A953T4H3"/>
<sequence length="201" mass="23036">MTVRTTPWMLGWRLWAVWLLCVACVSVNMNVARASEARVARIEPLPQDGQLTMDLDVALDLSRSVLEAAEHGVPLYFTYDVQISAPRWWWFDKVLVQATLSRRLIYNNLTQQWRVATGDLFLPVATQEDALQVIKQVRGWPISPVDRFEPDVRYEGRVRVRLDTSQMARPLQLDARNRGAWSMASPWAPFDFSIRPAGPAK</sequence>
<reference evidence="1" key="1">
    <citation type="submission" date="2021-07" db="EMBL/GenBank/DDBJ databases">
        <title>New genus and species of the family Alcaligenaceae.</title>
        <authorList>
            <person name="Hahn M.W."/>
        </authorList>
    </citation>
    <scope>NUCLEOTIDE SEQUENCE</scope>
    <source>
        <strain evidence="1">LF4-65</strain>
    </source>
</reference>
<dbReference type="Pfam" id="PF14334">
    <property type="entry name" value="DUF4390"/>
    <property type="match status" value="1"/>
</dbReference>
<organism evidence="1 2">
    <name type="scientific">Zwartia hollandica</name>
    <dbReference type="NCBI Taxonomy" id="324606"/>
    <lineage>
        <taxon>Bacteria</taxon>
        <taxon>Pseudomonadati</taxon>
        <taxon>Pseudomonadota</taxon>
        <taxon>Betaproteobacteria</taxon>
        <taxon>Burkholderiales</taxon>
        <taxon>Alcaligenaceae</taxon>
        <taxon>Zwartia</taxon>
    </lineage>
</organism>
<dbReference type="InterPro" id="IPR025500">
    <property type="entry name" value="DUF4390"/>
</dbReference>
<keyword evidence="2" id="KW-1185">Reference proteome</keyword>
<dbReference type="EMBL" id="JAHXRI010000006">
    <property type="protein sequence ID" value="MBZ1349822.1"/>
    <property type="molecule type" value="Genomic_DNA"/>
</dbReference>
<proteinExistence type="predicted"/>
<gene>
    <name evidence="1" type="ORF">KZZ10_04115</name>
</gene>
<dbReference type="Proteomes" id="UP000739565">
    <property type="component" value="Unassembled WGS sequence"/>
</dbReference>
<evidence type="ECO:0000313" key="2">
    <source>
        <dbReference type="Proteomes" id="UP000739565"/>
    </source>
</evidence>
<accession>A0A953T4H3</accession>
<evidence type="ECO:0000313" key="1">
    <source>
        <dbReference type="EMBL" id="MBZ1349822.1"/>
    </source>
</evidence>